<evidence type="ECO:0000313" key="1">
    <source>
        <dbReference type="EMBL" id="QCT70853.1"/>
    </source>
</evidence>
<gene>
    <name evidence="1" type="ORF">CPZ25_005755</name>
</gene>
<name>A0A4P9C650_EUBML</name>
<dbReference type="EMBL" id="CP029487">
    <property type="protein sequence ID" value="QCT70853.1"/>
    <property type="molecule type" value="Genomic_DNA"/>
</dbReference>
<reference evidence="1 2" key="1">
    <citation type="submission" date="2018-05" db="EMBL/GenBank/DDBJ databases">
        <title>Genome comparison of Eubacterium sp.</title>
        <authorList>
            <person name="Feng Y."/>
            <person name="Sanchez-Andrea I."/>
            <person name="Stams A.J.M."/>
            <person name="De Vos W.M."/>
        </authorList>
    </citation>
    <scope>NUCLEOTIDE SEQUENCE [LARGE SCALE GENOMIC DNA]</scope>
    <source>
        <strain evidence="1 2">YI</strain>
    </source>
</reference>
<evidence type="ECO:0000313" key="2">
    <source>
        <dbReference type="Proteomes" id="UP000218387"/>
    </source>
</evidence>
<organism evidence="1 2">
    <name type="scientific">Eubacterium maltosivorans</name>
    <dbReference type="NCBI Taxonomy" id="2041044"/>
    <lineage>
        <taxon>Bacteria</taxon>
        <taxon>Bacillati</taxon>
        <taxon>Bacillota</taxon>
        <taxon>Clostridia</taxon>
        <taxon>Eubacteriales</taxon>
        <taxon>Eubacteriaceae</taxon>
        <taxon>Eubacterium</taxon>
    </lineage>
</organism>
<protein>
    <recommendedName>
        <fullName evidence="3">Replication terminator protein</fullName>
    </recommendedName>
</protein>
<evidence type="ECO:0008006" key="3">
    <source>
        <dbReference type="Google" id="ProtNLM"/>
    </source>
</evidence>
<dbReference type="AlphaFoldDB" id="A0A4P9C650"/>
<keyword evidence="2" id="KW-1185">Reference proteome</keyword>
<dbReference type="Proteomes" id="UP000218387">
    <property type="component" value="Chromosome"/>
</dbReference>
<sequence length="108" mass="12134">MQLSEINNGALQEVFDYEFDKVLKNIRDINTDPKAKRKVTIEMTISPNEKRTIGDIDFKVKHTEAPINGFATAITITEDGRKVVAEEIGNELPGQMNVENVLEMEGVK</sequence>
<dbReference type="RefSeq" id="WP_074617067.1">
    <property type="nucleotide sequence ID" value="NZ_CP029487.1"/>
</dbReference>
<proteinExistence type="predicted"/>
<dbReference type="KEGG" id="emt:CPZ25_005755"/>
<accession>A0A4P9C650</accession>